<keyword evidence="7" id="KW-0539">Nucleus</keyword>
<dbReference type="PROSITE" id="PS00028">
    <property type="entry name" value="ZINC_FINGER_C2H2_1"/>
    <property type="match status" value="1"/>
</dbReference>
<keyword evidence="2" id="KW-0479">Metal-binding</keyword>
<name>A0A2J6SSS5_9HELO</name>
<keyword evidence="11" id="KW-1185">Reference proteome</keyword>
<evidence type="ECO:0000256" key="6">
    <source>
        <dbReference type="ARBA" id="ARBA00023163"/>
    </source>
</evidence>
<dbReference type="RefSeq" id="XP_024730740.1">
    <property type="nucleotide sequence ID" value="XM_024870449.1"/>
</dbReference>
<feature type="compositionally biased region" description="Low complexity" evidence="8">
    <location>
        <begin position="141"/>
        <end position="151"/>
    </location>
</feature>
<dbReference type="EMBL" id="KZ613866">
    <property type="protein sequence ID" value="PMD53836.1"/>
    <property type="molecule type" value="Genomic_DNA"/>
</dbReference>
<proteinExistence type="predicted"/>
<dbReference type="GO" id="GO:0008270">
    <property type="term" value="F:zinc ion binding"/>
    <property type="evidence" value="ECO:0007669"/>
    <property type="project" value="UniProtKB-KW"/>
</dbReference>
<evidence type="ECO:0000256" key="2">
    <source>
        <dbReference type="ARBA" id="ARBA00022723"/>
    </source>
</evidence>
<dbReference type="PANTHER" id="PTHR46179">
    <property type="entry name" value="ZINC FINGER PROTEIN"/>
    <property type="match status" value="1"/>
</dbReference>
<dbReference type="GeneID" id="36578531"/>
<evidence type="ECO:0000256" key="8">
    <source>
        <dbReference type="SAM" id="MobiDB-lite"/>
    </source>
</evidence>
<evidence type="ECO:0000259" key="9">
    <source>
        <dbReference type="PROSITE" id="PS00028"/>
    </source>
</evidence>
<dbReference type="Proteomes" id="UP000235371">
    <property type="component" value="Unassembled WGS sequence"/>
</dbReference>
<feature type="domain" description="C2H2-type" evidence="9">
    <location>
        <begin position="187"/>
        <end position="210"/>
    </location>
</feature>
<dbReference type="PANTHER" id="PTHR46179:SF13">
    <property type="entry name" value="C2H2-TYPE DOMAIN-CONTAINING PROTEIN"/>
    <property type="match status" value="1"/>
</dbReference>
<organism evidence="10 11">
    <name type="scientific">Hyaloscypha bicolor E</name>
    <dbReference type="NCBI Taxonomy" id="1095630"/>
    <lineage>
        <taxon>Eukaryota</taxon>
        <taxon>Fungi</taxon>
        <taxon>Dikarya</taxon>
        <taxon>Ascomycota</taxon>
        <taxon>Pezizomycotina</taxon>
        <taxon>Leotiomycetes</taxon>
        <taxon>Helotiales</taxon>
        <taxon>Hyaloscyphaceae</taxon>
        <taxon>Hyaloscypha</taxon>
        <taxon>Hyaloscypha bicolor</taxon>
    </lineage>
</organism>
<keyword evidence="6" id="KW-0804">Transcription</keyword>
<protein>
    <recommendedName>
        <fullName evidence="9">C2H2-type domain-containing protein</fullName>
    </recommendedName>
</protein>
<dbReference type="Gene3D" id="3.30.160.60">
    <property type="entry name" value="Classic Zinc Finger"/>
    <property type="match status" value="2"/>
</dbReference>
<feature type="compositionally biased region" description="Low complexity" evidence="8">
    <location>
        <begin position="100"/>
        <end position="129"/>
    </location>
</feature>
<dbReference type="STRING" id="1095630.A0A2J6SSS5"/>
<feature type="compositionally biased region" description="Polar residues" evidence="8">
    <location>
        <begin position="13"/>
        <end position="22"/>
    </location>
</feature>
<comment type="subcellular location">
    <subcellularLocation>
        <location evidence="1">Nucleus</location>
    </subcellularLocation>
</comment>
<dbReference type="GO" id="GO:0006357">
    <property type="term" value="P:regulation of transcription by RNA polymerase II"/>
    <property type="evidence" value="ECO:0007669"/>
    <property type="project" value="TreeGrafter"/>
</dbReference>
<evidence type="ECO:0000256" key="3">
    <source>
        <dbReference type="ARBA" id="ARBA00022771"/>
    </source>
</evidence>
<keyword evidence="4" id="KW-0862">Zinc</keyword>
<accession>A0A2J6SSS5</accession>
<keyword evidence="3" id="KW-0863">Zinc-finger</keyword>
<evidence type="ECO:0000256" key="1">
    <source>
        <dbReference type="ARBA" id="ARBA00004123"/>
    </source>
</evidence>
<evidence type="ECO:0000313" key="11">
    <source>
        <dbReference type="Proteomes" id="UP000235371"/>
    </source>
</evidence>
<reference evidence="10 11" key="1">
    <citation type="submission" date="2016-04" db="EMBL/GenBank/DDBJ databases">
        <title>A degradative enzymes factory behind the ericoid mycorrhizal symbiosis.</title>
        <authorList>
            <consortium name="DOE Joint Genome Institute"/>
            <person name="Martino E."/>
            <person name="Morin E."/>
            <person name="Grelet G."/>
            <person name="Kuo A."/>
            <person name="Kohler A."/>
            <person name="Daghino S."/>
            <person name="Barry K."/>
            <person name="Choi C."/>
            <person name="Cichocki N."/>
            <person name="Clum A."/>
            <person name="Copeland A."/>
            <person name="Hainaut M."/>
            <person name="Haridas S."/>
            <person name="Labutti K."/>
            <person name="Lindquist E."/>
            <person name="Lipzen A."/>
            <person name="Khouja H.-R."/>
            <person name="Murat C."/>
            <person name="Ohm R."/>
            <person name="Olson A."/>
            <person name="Spatafora J."/>
            <person name="Veneault-Fourrey C."/>
            <person name="Henrissat B."/>
            <person name="Grigoriev I."/>
            <person name="Martin F."/>
            <person name="Perotto S."/>
        </authorList>
    </citation>
    <scope>NUCLEOTIDE SEQUENCE [LARGE SCALE GENOMIC DNA]</scope>
    <source>
        <strain evidence="10 11">E</strain>
    </source>
</reference>
<keyword evidence="5" id="KW-0805">Transcription regulation</keyword>
<evidence type="ECO:0000256" key="4">
    <source>
        <dbReference type="ARBA" id="ARBA00022833"/>
    </source>
</evidence>
<dbReference type="InParanoid" id="A0A2J6SSS5"/>
<evidence type="ECO:0000256" key="5">
    <source>
        <dbReference type="ARBA" id="ARBA00023015"/>
    </source>
</evidence>
<dbReference type="OrthoDB" id="5305647at2759"/>
<sequence>MASAMFNPHDNPYLTSPGSEPDQVYTQPFTNFDPFWQPNEFDWSDLDFFDPGDIDMNWMGQPLDETTMAQLPGSMSSDGANMERAFVSDSGQLIFPLTPPDTFTPDSTPWTSSSLTSPPPSNTSHTTIPYHQSPPMPSSSPPTQSSSSTPPDSRKPYICTVFQPIRSYTSFQYLKRHQKRHNPRVTCLSPTCSLRFPETKDMKRHVQTSHPGVLPPERYFCREKGCGYASKEFSRKDNLKRHLKDAHGWLGR</sequence>
<feature type="region of interest" description="Disordered" evidence="8">
    <location>
        <begin position="1"/>
        <end position="22"/>
    </location>
</feature>
<dbReference type="GO" id="GO:0005634">
    <property type="term" value="C:nucleus"/>
    <property type="evidence" value="ECO:0007669"/>
    <property type="project" value="UniProtKB-SubCell"/>
</dbReference>
<gene>
    <name evidence="10" type="ORF">K444DRAFT_130580</name>
</gene>
<dbReference type="SMART" id="SM00355">
    <property type="entry name" value="ZnF_C2H2"/>
    <property type="match status" value="3"/>
</dbReference>
<dbReference type="InterPro" id="IPR013087">
    <property type="entry name" value="Znf_C2H2_type"/>
</dbReference>
<feature type="region of interest" description="Disordered" evidence="8">
    <location>
        <begin position="96"/>
        <end position="156"/>
    </location>
</feature>
<dbReference type="AlphaFoldDB" id="A0A2J6SSS5"/>
<dbReference type="InterPro" id="IPR051061">
    <property type="entry name" value="Zinc_finger_trans_reg"/>
</dbReference>
<evidence type="ECO:0000256" key="7">
    <source>
        <dbReference type="ARBA" id="ARBA00023242"/>
    </source>
</evidence>
<evidence type="ECO:0000313" key="10">
    <source>
        <dbReference type="EMBL" id="PMD53836.1"/>
    </source>
</evidence>